<keyword evidence="7" id="KW-0520">NAD</keyword>
<dbReference type="InterPro" id="IPR052530">
    <property type="entry name" value="NAD(P)H_nitroreductase"/>
</dbReference>
<dbReference type="InterPro" id="IPR029479">
    <property type="entry name" value="Nitroreductase"/>
</dbReference>
<keyword evidence="4" id="KW-0288">FMN</keyword>
<evidence type="ECO:0000256" key="4">
    <source>
        <dbReference type="ARBA" id="ARBA00022643"/>
    </source>
</evidence>
<dbReference type="STRING" id="28885.EI16_07100"/>
<evidence type="ECO:0000256" key="2">
    <source>
        <dbReference type="ARBA" id="ARBA00007118"/>
    </source>
</evidence>
<sequence>MSLAQLIKNRRTVYQFEDKPISLNLIESFIEAAVHAPNHKLTEPWQFLIIGRQTQDRLAKIYASNRASKNHEEGSEGYRLSFENSIKKFLAIPQLVLVVQNLSKDPVICKEDYAACSCAIQNFQLSAWEQGIGVQWSSGPILKDAETFSILELDSENHELIAALYMGYPLAVGESQRKAISEVIRHYD</sequence>
<dbReference type="InterPro" id="IPR000415">
    <property type="entry name" value="Nitroreductase-like"/>
</dbReference>
<gene>
    <name evidence="9" type="ORF">EI16_07100</name>
</gene>
<dbReference type="InterPro" id="IPR026021">
    <property type="entry name" value="YdjA-like"/>
</dbReference>
<dbReference type="GO" id="GO:0016491">
    <property type="term" value="F:oxidoreductase activity"/>
    <property type="evidence" value="ECO:0007669"/>
    <property type="project" value="UniProtKB-KW"/>
</dbReference>
<keyword evidence="3" id="KW-0285">Flavoprotein</keyword>
<evidence type="ECO:0000256" key="6">
    <source>
        <dbReference type="ARBA" id="ARBA00023002"/>
    </source>
</evidence>
<reference evidence="9 10" key="1">
    <citation type="submission" date="2014-04" db="EMBL/GenBank/DDBJ databases">
        <title>Draft genome sequence of Hydrogenovibrio marinus MH-110, a model organism for aerobic H2 metabolism.</title>
        <authorList>
            <person name="Cha H.J."/>
            <person name="Jo B.H."/>
            <person name="Hwang B.H."/>
        </authorList>
    </citation>
    <scope>NUCLEOTIDE SEQUENCE [LARGE SCALE GENOMIC DNA]</scope>
    <source>
        <strain evidence="9 10">MH-110</strain>
    </source>
</reference>
<evidence type="ECO:0000259" key="8">
    <source>
        <dbReference type="Pfam" id="PF00881"/>
    </source>
</evidence>
<comment type="cofactor">
    <cofactor evidence="1">
        <name>FMN</name>
        <dbReference type="ChEBI" id="CHEBI:58210"/>
    </cofactor>
</comment>
<dbReference type="Gene3D" id="3.40.109.10">
    <property type="entry name" value="NADH Oxidase"/>
    <property type="match status" value="1"/>
</dbReference>
<dbReference type="PANTHER" id="PTHR43821">
    <property type="entry name" value="NAD(P)H NITROREDUCTASE YDJA-RELATED"/>
    <property type="match status" value="1"/>
</dbReference>
<keyword evidence="6" id="KW-0560">Oxidoreductase</keyword>
<comment type="similarity">
    <text evidence="2">Belongs to the nitroreductase family.</text>
</comment>
<dbReference type="Proteomes" id="UP000027341">
    <property type="component" value="Unassembled WGS sequence"/>
</dbReference>
<evidence type="ECO:0000256" key="5">
    <source>
        <dbReference type="ARBA" id="ARBA00022857"/>
    </source>
</evidence>
<protein>
    <submittedName>
        <fullName evidence="9">Nitroreductase</fullName>
    </submittedName>
</protein>
<proteinExistence type="inferred from homology"/>
<keyword evidence="5" id="KW-0521">NADP</keyword>
<name>A0A066ZQF7_HYDMR</name>
<feature type="domain" description="Nitroreductase" evidence="8">
    <location>
        <begin position="7"/>
        <end position="168"/>
    </location>
</feature>
<dbReference type="Pfam" id="PF00881">
    <property type="entry name" value="Nitroreductase"/>
    <property type="match status" value="1"/>
</dbReference>
<evidence type="ECO:0000256" key="3">
    <source>
        <dbReference type="ARBA" id="ARBA00022630"/>
    </source>
</evidence>
<accession>A0A066ZQF7</accession>
<dbReference type="CDD" id="cd02135">
    <property type="entry name" value="YdjA-like"/>
    <property type="match status" value="1"/>
</dbReference>
<dbReference type="SUPFAM" id="SSF55469">
    <property type="entry name" value="FMN-dependent nitroreductase-like"/>
    <property type="match status" value="1"/>
</dbReference>
<evidence type="ECO:0000313" key="10">
    <source>
        <dbReference type="Proteomes" id="UP000027341"/>
    </source>
</evidence>
<keyword evidence="10" id="KW-1185">Reference proteome</keyword>
<dbReference type="AlphaFoldDB" id="A0A066ZQF7"/>
<dbReference type="PANTHER" id="PTHR43821:SF1">
    <property type="entry name" value="NAD(P)H NITROREDUCTASE YDJA-RELATED"/>
    <property type="match status" value="1"/>
</dbReference>
<evidence type="ECO:0000256" key="1">
    <source>
        <dbReference type="ARBA" id="ARBA00001917"/>
    </source>
</evidence>
<evidence type="ECO:0000313" key="9">
    <source>
        <dbReference type="EMBL" id="KDN96048.1"/>
    </source>
</evidence>
<dbReference type="RefSeq" id="WP_029911360.1">
    <property type="nucleotide sequence ID" value="NZ_AP020335.1"/>
</dbReference>
<comment type="caution">
    <text evidence="9">The sequence shown here is derived from an EMBL/GenBank/DDBJ whole genome shotgun (WGS) entry which is preliminary data.</text>
</comment>
<organism evidence="9 10">
    <name type="scientific">Hydrogenovibrio marinus</name>
    <dbReference type="NCBI Taxonomy" id="28885"/>
    <lineage>
        <taxon>Bacteria</taxon>
        <taxon>Pseudomonadati</taxon>
        <taxon>Pseudomonadota</taxon>
        <taxon>Gammaproteobacteria</taxon>
        <taxon>Thiotrichales</taxon>
        <taxon>Piscirickettsiaceae</taxon>
        <taxon>Hydrogenovibrio</taxon>
    </lineage>
</organism>
<evidence type="ECO:0000256" key="7">
    <source>
        <dbReference type="ARBA" id="ARBA00023027"/>
    </source>
</evidence>
<dbReference type="EMBL" id="JMIU01000001">
    <property type="protein sequence ID" value="KDN96048.1"/>
    <property type="molecule type" value="Genomic_DNA"/>
</dbReference>